<dbReference type="HOGENOM" id="CLU_1409934_0_0_1"/>
<name>G0NVR0_CAEBE</name>
<dbReference type="EMBL" id="GL379958">
    <property type="protein sequence ID" value="EGT38467.1"/>
    <property type="molecule type" value="Genomic_DNA"/>
</dbReference>
<dbReference type="eggNOG" id="KOG2392">
    <property type="taxonomic scope" value="Eukaryota"/>
</dbReference>
<dbReference type="SUPFAM" id="SSF56574">
    <property type="entry name" value="Serpins"/>
    <property type="match status" value="1"/>
</dbReference>
<evidence type="ECO:0000313" key="2">
    <source>
        <dbReference type="Proteomes" id="UP000008068"/>
    </source>
</evidence>
<sequence>MYSAFPTILTTIALNILNKVGVDQSFVFAPIPILLSLADHPDAASNHIFNGILSLNTTLFFEQANITETQYVLELFIAEEPLRFVAFLPTNESYLSESLHKLDTTRFHELLGKLDYMFVDFKIPYFELKTRINLSALLEISSTAYHEYELKFPRQLFLDDIYVTPFARRPCETERYDFEVNRPFLFSVLNGTTLLVMGLFTGKNK</sequence>
<evidence type="ECO:0008006" key="3">
    <source>
        <dbReference type="Google" id="ProtNLM"/>
    </source>
</evidence>
<proteinExistence type="predicted"/>
<dbReference type="AlphaFoldDB" id="G0NVR0"/>
<dbReference type="InterPro" id="IPR036186">
    <property type="entry name" value="Serpin_sf"/>
</dbReference>
<reference evidence="2" key="1">
    <citation type="submission" date="2011-07" db="EMBL/GenBank/DDBJ databases">
        <authorList>
            <consortium name="Caenorhabditis brenneri Sequencing and Analysis Consortium"/>
            <person name="Wilson R.K."/>
        </authorList>
    </citation>
    <scope>NUCLEOTIDE SEQUENCE [LARGE SCALE GENOMIC DNA]</scope>
    <source>
        <strain evidence="2">PB2801</strain>
    </source>
</reference>
<accession>G0NVR0</accession>
<dbReference type="InterPro" id="IPR023795">
    <property type="entry name" value="Serpin_CS"/>
</dbReference>
<dbReference type="STRING" id="135651.G0NVR0"/>
<dbReference type="Proteomes" id="UP000008068">
    <property type="component" value="Unassembled WGS sequence"/>
</dbReference>
<dbReference type="FunCoup" id="G0NVR0">
    <property type="interactions" value="1953"/>
</dbReference>
<evidence type="ECO:0000313" key="1">
    <source>
        <dbReference type="EMBL" id="EGT38467.1"/>
    </source>
</evidence>
<keyword evidence="2" id="KW-1185">Reference proteome</keyword>
<dbReference type="PROSITE" id="PS00284">
    <property type="entry name" value="SERPIN"/>
    <property type="match status" value="1"/>
</dbReference>
<organism evidence="2">
    <name type="scientific">Caenorhabditis brenneri</name>
    <name type="common">Nematode worm</name>
    <dbReference type="NCBI Taxonomy" id="135651"/>
    <lineage>
        <taxon>Eukaryota</taxon>
        <taxon>Metazoa</taxon>
        <taxon>Ecdysozoa</taxon>
        <taxon>Nematoda</taxon>
        <taxon>Chromadorea</taxon>
        <taxon>Rhabditida</taxon>
        <taxon>Rhabditina</taxon>
        <taxon>Rhabditomorpha</taxon>
        <taxon>Rhabditoidea</taxon>
        <taxon>Rhabditidae</taxon>
        <taxon>Peloderinae</taxon>
        <taxon>Caenorhabditis</taxon>
    </lineage>
</organism>
<gene>
    <name evidence="1" type="ORF">CAEBREN_02251</name>
</gene>
<dbReference type="InterPro" id="IPR042185">
    <property type="entry name" value="Serpin_sf_2"/>
</dbReference>
<dbReference type="OMA" id="CETERYD"/>
<dbReference type="Gene3D" id="2.30.39.10">
    <property type="entry name" value="Alpha-1-antitrypsin, domain 1"/>
    <property type="match status" value="1"/>
</dbReference>
<protein>
    <recommendedName>
        <fullName evidence="3">Serpin domain-containing protein</fullName>
    </recommendedName>
</protein>
<dbReference type="InParanoid" id="G0NVR0"/>
<dbReference type="OrthoDB" id="5905263at2759"/>